<protein>
    <submittedName>
        <fullName evidence="2">Uncharacterized protein</fullName>
    </submittedName>
</protein>
<keyword evidence="1" id="KW-0812">Transmembrane</keyword>
<dbReference type="EMBL" id="WOEZ01000140">
    <property type="protein sequence ID" value="NPT57820.1"/>
    <property type="molecule type" value="Genomic_DNA"/>
</dbReference>
<evidence type="ECO:0000256" key="1">
    <source>
        <dbReference type="SAM" id="Phobius"/>
    </source>
</evidence>
<feature type="transmembrane region" description="Helical" evidence="1">
    <location>
        <begin position="18"/>
        <end position="39"/>
    </location>
</feature>
<sequence>MVVAIMFGQRIPFDGRGALVFVTMLIICYVYAFTAYLLFEQNAKRMQRGIRQFRFLRNKPDPAMPHS</sequence>
<reference evidence="2 3" key="1">
    <citation type="submission" date="2019-11" db="EMBL/GenBank/DDBJ databases">
        <title>Metabolism of dissolved organic matter in forest soils.</title>
        <authorList>
            <person name="Cyle K.T."/>
            <person name="Wilhelm R.C."/>
            <person name="Martinez C.E."/>
        </authorList>
    </citation>
    <scope>NUCLEOTIDE SEQUENCE [LARGE SCALE GENOMIC DNA]</scope>
    <source>
        <strain evidence="2 3">5N</strain>
    </source>
</reference>
<keyword evidence="3" id="KW-1185">Reference proteome</keyword>
<accession>A0A972SLH9</accession>
<keyword evidence="1" id="KW-0472">Membrane</keyword>
<keyword evidence="1" id="KW-1133">Transmembrane helix</keyword>
<proteinExistence type="predicted"/>
<organism evidence="2 3">
    <name type="scientific">Paraburkholderia elongata</name>
    <dbReference type="NCBI Taxonomy" id="2675747"/>
    <lineage>
        <taxon>Bacteria</taxon>
        <taxon>Pseudomonadati</taxon>
        <taxon>Pseudomonadota</taxon>
        <taxon>Betaproteobacteria</taxon>
        <taxon>Burkholderiales</taxon>
        <taxon>Burkholderiaceae</taxon>
        <taxon>Paraburkholderia</taxon>
    </lineage>
</organism>
<comment type="caution">
    <text evidence="2">The sequence shown here is derived from an EMBL/GenBank/DDBJ whole genome shotgun (WGS) entry which is preliminary data.</text>
</comment>
<dbReference type="Proteomes" id="UP000655523">
    <property type="component" value="Unassembled WGS sequence"/>
</dbReference>
<gene>
    <name evidence="2" type="ORF">GNZ13_25450</name>
</gene>
<evidence type="ECO:0000313" key="3">
    <source>
        <dbReference type="Proteomes" id="UP000655523"/>
    </source>
</evidence>
<name>A0A972SLH9_9BURK</name>
<dbReference type="AlphaFoldDB" id="A0A972SLH9"/>
<evidence type="ECO:0000313" key="2">
    <source>
        <dbReference type="EMBL" id="NPT57820.1"/>
    </source>
</evidence>